<dbReference type="InterPro" id="IPR011009">
    <property type="entry name" value="Kinase-like_dom_sf"/>
</dbReference>
<sequence>LLLSSLTCLSFSLITFLFSCPNNLISFPSFLSQQQPQLPCTIAPSTGAHLYVRAPLLSSRSMSAHSCRFLVLLLVVSIIHLVKCLESQTLIEFKDSLINGKKLTTWNATMCPCDNNRANWEGLVCTNGSVSGIKLDRKSLGGHIETNILSKLSSLVSISFNNNNFKGSFPEFGMLDGMQEIFLSNNKFSSEIPANAFKGLKRLEKLNLANNKLIGQIPASLTRLPKLKELMLQGNGFEGEIPNFASGKLSLANFANNHFRGHIPKGLQHFPASQFSGNKLCGPPLGECQRKTTSTAMIIITAWMVATAAAAVIFAVTILCRRSHHEIPLELLNNSSIPLTASANFDTQEKGGASAHNGNNADLSLNLNFLVDDEERFDLADLMKASAAVLGSGMFGSSYKTLIAGRKVMVVKRFKQMNNVGKEEFFEHMKRLSRLRHPNIQRIVAFYYRNDEKLLISNYVDNISLAFHLHRNRAEDIRSPDWPTRLKIVKGVVRGLQHLYTKLPSLIVPHGHLKSSNVLLTKNYDPLLTDYALVPITNPEHARSLMMAYKSPEYNQLGRISKRTDIWCLGILILEIMTGKIPVYTIHQSKGNDTEVTDFINSVAGQELHNDVFDTKMTGFDKSNEGEMIKLLKIGLSCCERDSKKRMDIKQVLEKIEEVKERDGPEDDFQSTYSSELDKQSLTGLSDDFNN</sequence>
<gene>
    <name evidence="11" type="ORF">M8C21_030239</name>
</gene>
<dbReference type="SUPFAM" id="SSF56112">
    <property type="entry name" value="Protein kinase-like (PK-like)"/>
    <property type="match status" value="1"/>
</dbReference>
<dbReference type="SUPFAM" id="SSF52058">
    <property type="entry name" value="L domain-like"/>
    <property type="match status" value="1"/>
</dbReference>
<dbReference type="InterPro" id="IPR000719">
    <property type="entry name" value="Prot_kinase_dom"/>
</dbReference>
<evidence type="ECO:0000256" key="2">
    <source>
        <dbReference type="ARBA" id="ARBA00022614"/>
    </source>
</evidence>
<dbReference type="Gene3D" id="3.80.10.10">
    <property type="entry name" value="Ribonuclease Inhibitor"/>
    <property type="match status" value="2"/>
</dbReference>
<dbReference type="PANTHER" id="PTHR48007:SF60">
    <property type="entry name" value="PROTEIN KINASE DOMAIN-CONTAINING PROTEIN"/>
    <property type="match status" value="1"/>
</dbReference>
<reference evidence="11" key="1">
    <citation type="submission" date="2022-06" db="EMBL/GenBank/DDBJ databases">
        <title>Uncovering the hologenomic basis of an extraordinary plant invasion.</title>
        <authorList>
            <person name="Bieker V.C."/>
            <person name="Martin M.D."/>
            <person name="Gilbert T."/>
            <person name="Hodgins K."/>
            <person name="Battlay P."/>
            <person name="Petersen B."/>
            <person name="Wilson J."/>
        </authorList>
    </citation>
    <scope>NUCLEOTIDE SEQUENCE</scope>
    <source>
        <strain evidence="11">AA19_3_7</strain>
        <tissue evidence="11">Leaf</tissue>
    </source>
</reference>
<keyword evidence="2" id="KW-0433">Leucine-rich repeat</keyword>
<dbReference type="Gene3D" id="1.10.510.10">
    <property type="entry name" value="Transferase(Phosphotransferase) domain 1"/>
    <property type="match status" value="1"/>
</dbReference>
<dbReference type="Gene3D" id="3.30.200.20">
    <property type="entry name" value="Phosphorylase Kinase, domain 1"/>
    <property type="match status" value="1"/>
</dbReference>
<evidence type="ECO:0000256" key="3">
    <source>
        <dbReference type="ARBA" id="ARBA00022692"/>
    </source>
</evidence>
<dbReference type="InterPro" id="IPR032675">
    <property type="entry name" value="LRR_dom_sf"/>
</dbReference>
<dbReference type="Pfam" id="PF13855">
    <property type="entry name" value="LRR_8"/>
    <property type="match status" value="1"/>
</dbReference>
<accession>A0AAD5CTL8</accession>
<comment type="subcellular location">
    <subcellularLocation>
        <location evidence="1">Membrane</location>
    </subcellularLocation>
</comment>
<protein>
    <recommendedName>
        <fullName evidence="10">Protein kinase domain-containing protein</fullName>
    </recommendedName>
</protein>
<keyword evidence="6 8" id="KW-0472">Membrane</keyword>
<keyword evidence="4" id="KW-0677">Repeat</keyword>
<proteinExistence type="predicted"/>
<name>A0AAD5CTL8_AMBAR</name>
<keyword evidence="5 8" id="KW-1133">Transmembrane helix</keyword>
<evidence type="ECO:0000256" key="9">
    <source>
        <dbReference type="SAM" id="SignalP"/>
    </source>
</evidence>
<feature type="compositionally biased region" description="Polar residues" evidence="7">
    <location>
        <begin position="670"/>
        <end position="691"/>
    </location>
</feature>
<evidence type="ECO:0000256" key="6">
    <source>
        <dbReference type="ARBA" id="ARBA00023136"/>
    </source>
</evidence>
<feature type="non-terminal residue" evidence="11">
    <location>
        <position position="691"/>
    </location>
</feature>
<evidence type="ECO:0000256" key="1">
    <source>
        <dbReference type="ARBA" id="ARBA00004370"/>
    </source>
</evidence>
<dbReference type="Pfam" id="PF00069">
    <property type="entry name" value="Pkinase"/>
    <property type="match status" value="1"/>
</dbReference>
<feature type="chain" id="PRO_5042270239" description="Protein kinase domain-containing protein" evidence="9">
    <location>
        <begin position="20"/>
        <end position="691"/>
    </location>
</feature>
<dbReference type="EMBL" id="JAMZMK010006926">
    <property type="protein sequence ID" value="KAI7746659.1"/>
    <property type="molecule type" value="Genomic_DNA"/>
</dbReference>
<keyword evidence="3 8" id="KW-0812">Transmembrane</keyword>
<feature type="transmembrane region" description="Helical" evidence="8">
    <location>
        <begin position="296"/>
        <end position="319"/>
    </location>
</feature>
<organism evidence="11 12">
    <name type="scientific">Ambrosia artemisiifolia</name>
    <name type="common">Common ragweed</name>
    <dbReference type="NCBI Taxonomy" id="4212"/>
    <lineage>
        <taxon>Eukaryota</taxon>
        <taxon>Viridiplantae</taxon>
        <taxon>Streptophyta</taxon>
        <taxon>Embryophyta</taxon>
        <taxon>Tracheophyta</taxon>
        <taxon>Spermatophyta</taxon>
        <taxon>Magnoliopsida</taxon>
        <taxon>eudicotyledons</taxon>
        <taxon>Gunneridae</taxon>
        <taxon>Pentapetalae</taxon>
        <taxon>asterids</taxon>
        <taxon>campanulids</taxon>
        <taxon>Asterales</taxon>
        <taxon>Asteraceae</taxon>
        <taxon>Asteroideae</taxon>
        <taxon>Heliantheae alliance</taxon>
        <taxon>Heliantheae</taxon>
        <taxon>Ambrosia</taxon>
    </lineage>
</organism>
<evidence type="ECO:0000259" key="10">
    <source>
        <dbReference type="PROSITE" id="PS50011"/>
    </source>
</evidence>
<evidence type="ECO:0000313" key="11">
    <source>
        <dbReference type="EMBL" id="KAI7746659.1"/>
    </source>
</evidence>
<dbReference type="Proteomes" id="UP001206925">
    <property type="component" value="Unassembled WGS sequence"/>
</dbReference>
<feature type="domain" description="Protein kinase" evidence="10">
    <location>
        <begin position="384"/>
        <end position="659"/>
    </location>
</feature>
<evidence type="ECO:0000256" key="4">
    <source>
        <dbReference type="ARBA" id="ARBA00022737"/>
    </source>
</evidence>
<evidence type="ECO:0000256" key="5">
    <source>
        <dbReference type="ARBA" id="ARBA00022989"/>
    </source>
</evidence>
<evidence type="ECO:0000313" key="12">
    <source>
        <dbReference type="Proteomes" id="UP001206925"/>
    </source>
</evidence>
<dbReference type="GO" id="GO:0005524">
    <property type="term" value="F:ATP binding"/>
    <property type="evidence" value="ECO:0007669"/>
    <property type="project" value="InterPro"/>
</dbReference>
<comment type="caution">
    <text evidence="11">The sequence shown here is derived from an EMBL/GenBank/DDBJ whole genome shotgun (WGS) entry which is preliminary data.</text>
</comment>
<feature type="region of interest" description="Disordered" evidence="7">
    <location>
        <begin position="660"/>
        <end position="691"/>
    </location>
</feature>
<dbReference type="PANTHER" id="PTHR48007">
    <property type="entry name" value="LEUCINE-RICH REPEAT RECEPTOR-LIKE PROTEIN KINASE PXC1"/>
    <property type="match status" value="1"/>
</dbReference>
<dbReference type="GO" id="GO:0016020">
    <property type="term" value="C:membrane"/>
    <property type="evidence" value="ECO:0007669"/>
    <property type="project" value="UniProtKB-SubCell"/>
</dbReference>
<dbReference type="InterPro" id="IPR046959">
    <property type="entry name" value="PRK1-6/SRF4-like"/>
</dbReference>
<dbReference type="GO" id="GO:0004672">
    <property type="term" value="F:protein kinase activity"/>
    <property type="evidence" value="ECO:0007669"/>
    <property type="project" value="InterPro"/>
</dbReference>
<feature type="signal peptide" evidence="9">
    <location>
        <begin position="1"/>
        <end position="19"/>
    </location>
</feature>
<dbReference type="PROSITE" id="PS50011">
    <property type="entry name" value="PROTEIN_KINASE_DOM"/>
    <property type="match status" value="1"/>
</dbReference>
<keyword evidence="9" id="KW-0732">Signal</keyword>
<dbReference type="AlphaFoldDB" id="A0AAD5CTL8"/>
<dbReference type="InterPro" id="IPR001611">
    <property type="entry name" value="Leu-rich_rpt"/>
</dbReference>
<keyword evidence="12" id="KW-1185">Reference proteome</keyword>
<evidence type="ECO:0000256" key="8">
    <source>
        <dbReference type="SAM" id="Phobius"/>
    </source>
</evidence>
<evidence type="ECO:0000256" key="7">
    <source>
        <dbReference type="SAM" id="MobiDB-lite"/>
    </source>
</evidence>